<dbReference type="Proteomes" id="UP001497497">
    <property type="component" value="Unassembled WGS sequence"/>
</dbReference>
<evidence type="ECO:0000256" key="1">
    <source>
        <dbReference type="SAM" id="MobiDB-lite"/>
    </source>
</evidence>
<organism evidence="2 3">
    <name type="scientific">Lymnaea stagnalis</name>
    <name type="common">Great pond snail</name>
    <name type="synonym">Helix stagnalis</name>
    <dbReference type="NCBI Taxonomy" id="6523"/>
    <lineage>
        <taxon>Eukaryota</taxon>
        <taxon>Metazoa</taxon>
        <taxon>Spiralia</taxon>
        <taxon>Lophotrochozoa</taxon>
        <taxon>Mollusca</taxon>
        <taxon>Gastropoda</taxon>
        <taxon>Heterobranchia</taxon>
        <taxon>Euthyneura</taxon>
        <taxon>Panpulmonata</taxon>
        <taxon>Hygrophila</taxon>
        <taxon>Lymnaeoidea</taxon>
        <taxon>Lymnaeidae</taxon>
        <taxon>Lymnaea</taxon>
    </lineage>
</organism>
<feature type="non-terminal residue" evidence="2">
    <location>
        <position position="150"/>
    </location>
</feature>
<protein>
    <submittedName>
        <fullName evidence="2">Uncharacterized protein</fullName>
    </submittedName>
</protein>
<dbReference type="AlphaFoldDB" id="A0AAV2H6Q2"/>
<evidence type="ECO:0000313" key="2">
    <source>
        <dbReference type="EMBL" id="CAL1529290.1"/>
    </source>
</evidence>
<feature type="compositionally biased region" description="Polar residues" evidence="1">
    <location>
        <begin position="102"/>
        <end position="113"/>
    </location>
</feature>
<reference evidence="2 3" key="1">
    <citation type="submission" date="2024-04" db="EMBL/GenBank/DDBJ databases">
        <authorList>
            <consortium name="Genoscope - CEA"/>
            <person name="William W."/>
        </authorList>
    </citation>
    <scope>NUCLEOTIDE SEQUENCE [LARGE SCALE GENOMIC DNA]</scope>
</reference>
<gene>
    <name evidence="2" type="ORF">GSLYS_00003445001</name>
</gene>
<feature type="region of interest" description="Disordered" evidence="1">
    <location>
        <begin position="84"/>
        <end position="150"/>
    </location>
</feature>
<evidence type="ECO:0000313" key="3">
    <source>
        <dbReference type="Proteomes" id="UP001497497"/>
    </source>
</evidence>
<keyword evidence="3" id="KW-1185">Reference proteome</keyword>
<dbReference type="EMBL" id="CAXITT010000046">
    <property type="protein sequence ID" value="CAL1529290.1"/>
    <property type="molecule type" value="Genomic_DNA"/>
</dbReference>
<feature type="compositionally biased region" description="Polar residues" evidence="1">
    <location>
        <begin position="122"/>
        <end position="150"/>
    </location>
</feature>
<accession>A0AAV2H6Q2</accession>
<proteinExistence type="predicted"/>
<feature type="compositionally biased region" description="Basic and acidic residues" evidence="1">
    <location>
        <begin position="84"/>
        <end position="94"/>
    </location>
</feature>
<feature type="non-terminal residue" evidence="2">
    <location>
        <position position="1"/>
    </location>
</feature>
<name>A0AAV2H6Q2_LYMST</name>
<comment type="caution">
    <text evidence="2">The sequence shown here is derived from an EMBL/GenBank/DDBJ whole genome shotgun (WGS) entry which is preliminary data.</text>
</comment>
<sequence length="150" mass="16388">INPPNSFIVSHADVDFAERCHRDNKMVDETQAGEEILQATVKLLQVFPEAELRIVMDSVTRAASLSGERALDTLVEQAVDIYLESEHGASKEESDISPVDYSMTSSQNLQPKSSLEHPAGRSESTISTNKIKINSDVQANMASTTNPSLN</sequence>